<dbReference type="EMBL" id="DVMH01000018">
    <property type="protein sequence ID" value="HIU10179.1"/>
    <property type="molecule type" value="Genomic_DNA"/>
</dbReference>
<dbReference type="InterPro" id="IPR020287">
    <property type="entry name" value="Tail_sheath_C"/>
</dbReference>
<dbReference type="Pfam" id="PF04984">
    <property type="entry name" value="Phage_sheath_1"/>
    <property type="match status" value="1"/>
</dbReference>
<dbReference type="InterPro" id="IPR035089">
    <property type="entry name" value="Phage_sheath_subtilisin"/>
</dbReference>
<evidence type="ECO:0000256" key="1">
    <source>
        <dbReference type="ARBA" id="ARBA00008005"/>
    </source>
</evidence>
<name>A0A9D1HJ09_9FIRM</name>
<proteinExistence type="inferred from homology"/>
<accession>A0A9D1HJ09</accession>
<gene>
    <name evidence="5" type="ORF">IAB00_02890</name>
</gene>
<evidence type="ECO:0000259" key="3">
    <source>
        <dbReference type="Pfam" id="PF17481"/>
    </source>
</evidence>
<dbReference type="Gene3D" id="3.30.1490.360">
    <property type="match status" value="1"/>
</dbReference>
<comment type="caution">
    <text evidence="5">The sequence shown here is derived from an EMBL/GenBank/DDBJ whole genome shotgun (WGS) entry which is preliminary data.</text>
</comment>
<dbReference type="InterPro" id="IPR035326">
    <property type="entry name" value="Beta_sandwich_Seath"/>
</dbReference>
<protein>
    <submittedName>
        <fullName evidence="5">Phage tail sheath subtilisin-like domain-containing protein</fullName>
    </submittedName>
</protein>
<evidence type="ECO:0000313" key="6">
    <source>
        <dbReference type="Proteomes" id="UP000824124"/>
    </source>
</evidence>
<organism evidence="5 6">
    <name type="scientific">Candidatus Avidehalobacter gallistercoris</name>
    <dbReference type="NCBI Taxonomy" id="2840694"/>
    <lineage>
        <taxon>Bacteria</taxon>
        <taxon>Bacillati</taxon>
        <taxon>Bacillota</taxon>
        <taxon>Clostridia</taxon>
        <taxon>Eubacteriales</taxon>
        <taxon>Peptococcaceae</taxon>
        <taxon>Peptococcaceae incertae sedis</taxon>
        <taxon>Candidatus Avidehalobacter</taxon>
    </lineage>
</organism>
<dbReference type="Gene3D" id="3.40.50.11790">
    <property type="match status" value="1"/>
</dbReference>
<dbReference type="Pfam" id="PF17482">
    <property type="entry name" value="Phage_sheath_1C"/>
    <property type="match status" value="1"/>
</dbReference>
<evidence type="ECO:0000259" key="4">
    <source>
        <dbReference type="Pfam" id="PF17482"/>
    </source>
</evidence>
<dbReference type="Proteomes" id="UP000824124">
    <property type="component" value="Unassembled WGS sequence"/>
</dbReference>
<dbReference type="AlphaFoldDB" id="A0A9D1HJ09"/>
<feature type="domain" description="Tail sheath protein subtilisin-like" evidence="2">
    <location>
        <begin position="182"/>
        <end position="324"/>
    </location>
</feature>
<evidence type="ECO:0000313" key="5">
    <source>
        <dbReference type="EMBL" id="HIU10179.1"/>
    </source>
</evidence>
<comment type="similarity">
    <text evidence="1">Belongs to the myoviridae tail sheath protein family.</text>
</comment>
<evidence type="ECO:0000259" key="2">
    <source>
        <dbReference type="Pfam" id="PF04984"/>
    </source>
</evidence>
<feature type="domain" description="Phage tail sheath protein-like beta-sandwich" evidence="3">
    <location>
        <begin position="96"/>
        <end position="178"/>
    </location>
</feature>
<sequence length="432" mass="46906">MSFDGGSFVTQNKVLPGVYVNVSAENKVSSELSERGIAALGLELDWGPSGEVFYLSASDFRKNSQAYFGYGYASEEMKGLRDLFVRAAGCYFYRLNAGEAAANALCTAKYGGVRGNDLSIVVSEAEGAFMVATYLDGQEVDAQAVNSAVELQDNAYVCWKSDAELTASSGLPLSGGTNLTDVGVDAYQEMLDKLEEVRFNVLGCLSTDTAVQQLFTNYTRSQRNASAAKFQTVLYRCDANYEGIISPVNAVRDACWPESSIVYWLCGAEAACAVNATLTNSVYDGEFDVIPLVASSELQAALQGGKIALHKLGEQLRVLEDVNTLLTVGDGQSEDMKFNQTMRVLDQIVTDLSNLFYQKYLGVVLNDSSGRVSLWNDIVSYYRKLEGLHAIESFEASDIAVKQGDNKKAVVISSYLTVINAMSQLYLTVTFA</sequence>
<dbReference type="Pfam" id="PF17481">
    <property type="entry name" value="Phage_sheath_domII"/>
    <property type="match status" value="1"/>
</dbReference>
<dbReference type="Gene3D" id="3.30.360.90">
    <property type="match status" value="1"/>
</dbReference>
<reference evidence="5" key="1">
    <citation type="submission" date="2020-10" db="EMBL/GenBank/DDBJ databases">
        <authorList>
            <person name="Gilroy R."/>
        </authorList>
    </citation>
    <scope>NUCLEOTIDE SEQUENCE</scope>
    <source>
        <strain evidence="5">2830</strain>
    </source>
</reference>
<dbReference type="Gene3D" id="3.30.1370.220">
    <property type="match status" value="1"/>
</dbReference>
<dbReference type="Gene3D" id="2.60.40.4290">
    <property type="match status" value="1"/>
</dbReference>
<feature type="domain" description="Tail sheath protein C-terminal" evidence="4">
    <location>
        <begin position="332"/>
        <end position="431"/>
    </location>
</feature>
<reference evidence="5" key="2">
    <citation type="journal article" date="2021" name="PeerJ">
        <title>Extensive microbial diversity within the chicken gut microbiome revealed by metagenomics and culture.</title>
        <authorList>
            <person name="Gilroy R."/>
            <person name="Ravi A."/>
            <person name="Getino M."/>
            <person name="Pursley I."/>
            <person name="Horton D.L."/>
            <person name="Alikhan N.F."/>
            <person name="Baker D."/>
            <person name="Gharbi K."/>
            <person name="Hall N."/>
            <person name="Watson M."/>
            <person name="Adriaenssens E.M."/>
            <person name="Foster-Nyarko E."/>
            <person name="Jarju S."/>
            <person name="Secka A."/>
            <person name="Antonio M."/>
            <person name="Oren A."/>
            <person name="Chaudhuri R.R."/>
            <person name="La Ragione R."/>
            <person name="Hildebrand F."/>
            <person name="Pallen M.J."/>
        </authorList>
    </citation>
    <scope>NUCLEOTIDE SEQUENCE</scope>
    <source>
        <strain evidence="5">2830</strain>
    </source>
</reference>